<evidence type="ECO:0000313" key="1">
    <source>
        <dbReference type="EMBL" id="EMY61901.1"/>
    </source>
</evidence>
<dbReference type="Proteomes" id="UP000012371">
    <property type="component" value="Unassembled WGS sequence"/>
</dbReference>
<evidence type="ECO:0000313" key="2">
    <source>
        <dbReference type="Proteomes" id="UP000012371"/>
    </source>
</evidence>
<reference evidence="1" key="1">
    <citation type="submission" date="2013-03" db="EMBL/GenBank/DDBJ databases">
        <authorList>
            <person name="Harkins D.M."/>
            <person name="Durkin A.S."/>
            <person name="Brinkac L.M."/>
            <person name="Haft D.H."/>
            <person name="Selengut J.D."/>
            <person name="Sanka R."/>
            <person name="DePew J."/>
            <person name="Purushe J."/>
            <person name="Hartskeerl R.A."/>
            <person name="Ahmed A."/>
            <person name="van der Linden H."/>
            <person name="Goris M.G.A."/>
            <person name="Vinetz J.M."/>
            <person name="Sutton G.G."/>
            <person name="Nierman W.C."/>
            <person name="Fouts D.E."/>
        </authorList>
    </citation>
    <scope>NUCLEOTIDE SEQUENCE [LARGE SCALE GENOMIC DNA]</scope>
    <source>
        <strain evidence="1">LT 11-33</strain>
    </source>
</reference>
<accession>N1W2M0</accession>
<comment type="caution">
    <text evidence="1">The sequence shown here is derived from an EMBL/GenBank/DDBJ whole genome shotgun (WGS) entry which is preliminary data.</text>
</comment>
<dbReference type="EMBL" id="AOGW02000009">
    <property type="protein sequence ID" value="EMY61901.1"/>
    <property type="molecule type" value="Genomic_DNA"/>
</dbReference>
<proteinExistence type="predicted"/>
<dbReference type="RefSeq" id="WP_002973241.1">
    <property type="nucleotide sequence ID" value="NZ_AOGW02000009.1"/>
</dbReference>
<sequence length="538" mass="58792">MVQHSRIRKFAFLFFSLLWICFSLSFCKLDLNNPSDPKSKSYFETALWNTYLNSLCNPNVRGSFPLGSGNTLILPLSIKVLKSGNIVISAVTQEPLVWNGGSNGIHGNHQNAVLNGVVFVIDKGFSRILWLDYIGEMSYGVEDWPQPDVISVDEFSNGDLGIFALVNGTGRSNTLNPKTTTVSFFLSRYNQFSGEIVWQGYLNKDNTRFTTKGYAMSVTNLDQLTILFQGISEASTPTFDSTGLNFPGLLTPTTSSNATLASQREIGIALVDGSGNGISQSFLPNTGSFTEATFFKSYADKILIAGETSNEFISFSGHPRTTEGRGFYGILNSSLSWDAVSYYGPTFSPTTYKIQKALLSNGEIFLAGKIDQTDSTPNTIHPFQGSTGRRNYQFLKIDRNSTNLIWSQYLGTTSYNVPDVLPANLIYNTARGEIVGNILTVDNGSQFTGISSGIISGTVQNPLGQARLRMNPSTGAFNQIHFYEGTGDLSGNNGRFVMNQAEACSGRMVSIFSIFNSAATLTSARRMEISTRPGNEEL</sequence>
<dbReference type="OrthoDB" id="338234at2"/>
<gene>
    <name evidence="1" type="ORF">LEP1GSC203_3742</name>
</gene>
<dbReference type="AlphaFoldDB" id="N1W2M0"/>
<keyword evidence="2" id="KW-1185">Reference proteome</keyword>
<protein>
    <submittedName>
        <fullName evidence="1">Uncharacterized protein</fullName>
    </submittedName>
</protein>
<organism evidence="1 2">
    <name type="scientific">Leptospira terpstrae serovar Hualin str. LT 11-33 = ATCC 700639</name>
    <dbReference type="NCBI Taxonomy" id="1257025"/>
    <lineage>
        <taxon>Bacteria</taxon>
        <taxon>Pseudomonadati</taxon>
        <taxon>Spirochaetota</taxon>
        <taxon>Spirochaetia</taxon>
        <taxon>Leptospirales</taxon>
        <taxon>Leptospiraceae</taxon>
        <taxon>Leptospira</taxon>
    </lineage>
</organism>
<dbReference type="STRING" id="1257025.LEP1GSC203_3742"/>
<name>N1W2M0_9LEPT</name>